<dbReference type="STRING" id="1036808.A0A0C3A9T5"/>
<evidence type="ECO:0000259" key="1">
    <source>
        <dbReference type="Pfam" id="PF01693"/>
    </source>
</evidence>
<dbReference type="InterPro" id="IPR011320">
    <property type="entry name" value="RNase_H1_N"/>
</dbReference>
<sequence>IPHPLDLAHPTSPVEGYYLVIVGQEISIYYTWKDTAMRVLNISGTIYYKCKTFQRALADYTAAYNKGELRAIPTPGGLFW</sequence>
<dbReference type="Proteomes" id="UP000053989">
    <property type="component" value="Unassembled WGS sequence"/>
</dbReference>
<reference evidence="3" key="3">
    <citation type="submission" date="2015-02" db="EMBL/GenBank/DDBJ databases">
        <title>Evolutionary Origins and Diversification of the Mycorrhizal Mutualists.</title>
        <authorList>
            <consortium name="DOE Joint Genome Institute"/>
            <consortium name="Mycorrhizal Genomics Consortium"/>
            <person name="Kohler A."/>
            <person name="Kuo A."/>
            <person name="Nagy L.G."/>
            <person name="Floudas D."/>
            <person name="Copeland A."/>
            <person name="Barry K.W."/>
            <person name="Cichocki N."/>
            <person name="Veneault-Fourrey C."/>
            <person name="LaButti K."/>
            <person name="Lindquist E.A."/>
            <person name="Lipzen A."/>
            <person name="Lundell T."/>
            <person name="Morin E."/>
            <person name="Murat C."/>
            <person name="Riley R."/>
            <person name="Ohm R."/>
            <person name="Sun H."/>
            <person name="Tunlid A."/>
            <person name="Henrissat B."/>
            <person name="Grigoriev I.V."/>
            <person name="Hibbett D.S."/>
            <person name="Martin F."/>
        </authorList>
    </citation>
    <scope>NUCLEOTIDE SEQUENCE</scope>
    <source>
        <strain evidence="3 4">Foug A</strain>
    </source>
</reference>
<reference evidence="3 4" key="1">
    <citation type="submission" date="2014-04" db="EMBL/GenBank/DDBJ databases">
        <authorList>
            <consortium name="DOE Joint Genome Institute"/>
            <person name="Kuo A."/>
            <person name="Kohler A."/>
            <person name="Nagy L.G."/>
            <person name="Floudas D."/>
            <person name="Copeland A."/>
            <person name="Barry K.W."/>
            <person name="Cichocki N."/>
            <person name="Veneault-Fourrey C."/>
            <person name="LaButti K."/>
            <person name="Lindquist E.A."/>
            <person name="Lipzen A."/>
            <person name="Lundell T."/>
            <person name="Morin E."/>
            <person name="Murat C."/>
            <person name="Sun H."/>
            <person name="Tunlid A."/>
            <person name="Henrissat B."/>
            <person name="Grigoriev I.V."/>
            <person name="Hibbett D.S."/>
            <person name="Martin F."/>
            <person name="Nordberg H.P."/>
            <person name="Cantor M.N."/>
            <person name="Hua S.X."/>
        </authorList>
    </citation>
    <scope>NUCLEOTIDE SEQUENCE [LARGE SCALE GENOMIC DNA]</scope>
    <source>
        <strain evidence="3 4">Foug A</strain>
    </source>
</reference>
<keyword evidence="4" id="KW-1185">Reference proteome</keyword>
<gene>
    <name evidence="2" type="ORF">SCLCIDRAFT_81450</name>
    <name evidence="3" type="ORF">SCLCIDRAFT_88281</name>
</gene>
<dbReference type="HOGENOM" id="CLU_137526_1_0_1"/>
<feature type="domain" description="Ribonuclease H1 N-terminal" evidence="1">
    <location>
        <begin position="17"/>
        <end position="57"/>
    </location>
</feature>
<dbReference type="AlphaFoldDB" id="A0A0C3A9T5"/>
<feature type="non-terminal residue" evidence="3">
    <location>
        <position position="80"/>
    </location>
</feature>
<dbReference type="EMBL" id="KN822091">
    <property type="protein sequence ID" value="KIM58060.1"/>
    <property type="molecule type" value="Genomic_DNA"/>
</dbReference>
<dbReference type="Pfam" id="PF01693">
    <property type="entry name" value="Cauli_VI"/>
    <property type="match status" value="1"/>
</dbReference>
<evidence type="ECO:0000313" key="2">
    <source>
        <dbReference type="EMBL" id="KIM58060.1"/>
    </source>
</evidence>
<organism evidence="3 4">
    <name type="scientific">Scleroderma citrinum Foug A</name>
    <dbReference type="NCBI Taxonomy" id="1036808"/>
    <lineage>
        <taxon>Eukaryota</taxon>
        <taxon>Fungi</taxon>
        <taxon>Dikarya</taxon>
        <taxon>Basidiomycota</taxon>
        <taxon>Agaricomycotina</taxon>
        <taxon>Agaricomycetes</taxon>
        <taxon>Agaricomycetidae</taxon>
        <taxon>Boletales</taxon>
        <taxon>Sclerodermatineae</taxon>
        <taxon>Sclerodermataceae</taxon>
        <taxon>Scleroderma</taxon>
    </lineage>
</organism>
<evidence type="ECO:0000313" key="3">
    <source>
        <dbReference type="EMBL" id="KIM61637.1"/>
    </source>
</evidence>
<dbReference type="OrthoDB" id="2658750at2759"/>
<protein>
    <recommendedName>
        <fullName evidence="1">Ribonuclease H1 N-terminal domain-containing protein</fullName>
    </recommendedName>
</protein>
<reference evidence="4" key="2">
    <citation type="submission" date="2015-01" db="EMBL/GenBank/DDBJ databases">
        <title>Evolutionary Origins and Diversification of the Mycorrhizal Mutualists.</title>
        <authorList>
            <consortium name="DOE Joint Genome Institute"/>
            <consortium name="Mycorrhizal Genomics Consortium"/>
            <person name="Kohler A."/>
            <person name="Kuo A."/>
            <person name="Nagy L.G."/>
            <person name="Floudas D."/>
            <person name="Copeland A."/>
            <person name="Barry K.W."/>
            <person name="Cichocki N."/>
            <person name="Veneault-Fourrey C."/>
            <person name="LaButti K."/>
            <person name="Lindquist E.A."/>
            <person name="Lipzen A."/>
            <person name="Lundell T."/>
            <person name="Morin E."/>
            <person name="Murat C."/>
            <person name="Riley R."/>
            <person name="Ohm R."/>
            <person name="Sun H."/>
            <person name="Tunlid A."/>
            <person name="Henrissat B."/>
            <person name="Grigoriev I.V."/>
            <person name="Hibbett D.S."/>
            <person name="Martin F."/>
        </authorList>
    </citation>
    <scope>NUCLEOTIDE SEQUENCE [LARGE SCALE GENOMIC DNA]</scope>
    <source>
        <strain evidence="4">Foug A</strain>
    </source>
</reference>
<dbReference type="Gene3D" id="3.40.970.10">
    <property type="entry name" value="Ribonuclease H1, N-terminal domain"/>
    <property type="match status" value="1"/>
</dbReference>
<dbReference type="SUPFAM" id="SSF55658">
    <property type="entry name" value="L9 N-domain-like"/>
    <property type="match status" value="1"/>
</dbReference>
<dbReference type="InterPro" id="IPR037056">
    <property type="entry name" value="RNase_H1_N_sf"/>
</dbReference>
<dbReference type="InterPro" id="IPR009027">
    <property type="entry name" value="Ribosomal_bL9/RNase_H1_N"/>
</dbReference>
<proteinExistence type="predicted"/>
<name>A0A0C3A9T5_9AGAM</name>
<feature type="non-terminal residue" evidence="3">
    <location>
        <position position="1"/>
    </location>
</feature>
<evidence type="ECO:0000313" key="4">
    <source>
        <dbReference type="Proteomes" id="UP000053989"/>
    </source>
</evidence>
<dbReference type="EMBL" id="KN822049">
    <property type="protein sequence ID" value="KIM61637.1"/>
    <property type="molecule type" value="Genomic_DNA"/>
</dbReference>
<accession>A0A0C3A9T5</accession>